<evidence type="ECO:0000313" key="1">
    <source>
        <dbReference type="EMBL" id="KAH7037475.1"/>
    </source>
</evidence>
<comment type="caution">
    <text evidence="1">The sequence shown here is derived from an EMBL/GenBank/DDBJ whole genome shotgun (WGS) entry which is preliminary data.</text>
</comment>
<dbReference type="GeneID" id="70182264"/>
<dbReference type="RefSeq" id="XP_046016596.1">
    <property type="nucleotide sequence ID" value="XM_046152718.1"/>
</dbReference>
<sequence length="152" mass="16879">MACWRQHPTCPSPGEPGRALQITWHLCDEAHSVVSQPPQLWCLAGDVNLQAQKRKAAQRLMGIAFRLPHLLLSRHHSLPSYMTAPPRPVVYTAQSPLQTKTTRLQARLQESTRWRRAAECVSHHIRARLSSAAVGARAIKKGPIVGGSGFRL</sequence>
<dbReference type="EMBL" id="JAGTJQ010000002">
    <property type="protein sequence ID" value="KAH7037475.1"/>
    <property type="molecule type" value="Genomic_DNA"/>
</dbReference>
<gene>
    <name evidence="1" type="ORF">B0I36DRAFT_314153</name>
</gene>
<proteinExistence type="predicted"/>
<accession>A0A9P8YDI6</accession>
<dbReference type="AlphaFoldDB" id="A0A9P8YDI6"/>
<organism evidence="1 2">
    <name type="scientific">Microdochium trichocladiopsis</name>
    <dbReference type="NCBI Taxonomy" id="1682393"/>
    <lineage>
        <taxon>Eukaryota</taxon>
        <taxon>Fungi</taxon>
        <taxon>Dikarya</taxon>
        <taxon>Ascomycota</taxon>
        <taxon>Pezizomycotina</taxon>
        <taxon>Sordariomycetes</taxon>
        <taxon>Xylariomycetidae</taxon>
        <taxon>Xylariales</taxon>
        <taxon>Microdochiaceae</taxon>
        <taxon>Microdochium</taxon>
    </lineage>
</organism>
<name>A0A9P8YDI6_9PEZI</name>
<keyword evidence="2" id="KW-1185">Reference proteome</keyword>
<protein>
    <submittedName>
        <fullName evidence="1">Uncharacterized protein</fullName>
    </submittedName>
</protein>
<reference evidence="1" key="1">
    <citation type="journal article" date="2021" name="Nat. Commun.">
        <title>Genetic determinants of endophytism in the Arabidopsis root mycobiome.</title>
        <authorList>
            <person name="Mesny F."/>
            <person name="Miyauchi S."/>
            <person name="Thiergart T."/>
            <person name="Pickel B."/>
            <person name="Atanasova L."/>
            <person name="Karlsson M."/>
            <person name="Huettel B."/>
            <person name="Barry K.W."/>
            <person name="Haridas S."/>
            <person name="Chen C."/>
            <person name="Bauer D."/>
            <person name="Andreopoulos W."/>
            <person name="Pangilinan J."/>
            <person name="LaButti K."/>
            <person name="Riley R."/>
            <person name="Lipzen A."/>
            <person name="Clum A."/>
            <person name="Drula E."/>
            <person name="Henrissat B."/>
            <person name="Kohler A."/>
            <person name="Grigoriev I.V."/>
            <person name="Martin F.M."/>
            <person name="Hacquard S."/>
        </authorList>
    </citation>
    <scope>NUCLEOTIDE SEQUENCE</scope>
    <source>
        <strain evidence="1">MPI-CAGE-CH-0230</strain>
    </source>
</reference>
<evidence type="ECO:0000313" key="2">
    <source>
        <dbReference type="Proteomes" id="UP000756346"/>
    </source>
</evidence>
<dbReference type="Proteomes" id="UP000756346">
    <property type="component" value="Unassembled WGS sequence"/>
</dbReference>